<dbReference type="OrthoDB" id="4075615at2"/>
<feature type="domain" description="Butirosin biosynthesis protein H N-terminal" evidence="1">
    <location>
        <begin position="15"/>
        <end position="147"/>
    </location>
</feature>
<reference evidence="3 4" key="1">
    <citation type="journal article" date="2017" name="Antonie Van Leeuwenhoek">
        <title>Rhizobium rhizosphaerae sp. nov., a novel species isolated from rice rhizosphere.</title>
        <authorList>
            <person name="Zhao J.J."/>
            <person name="Zhang J."/>
            <person name="Zhang R.J."/>
            <person name="Zhang C.W."/>
            <person name="Yin H.Q."/>
            <person name="Zhang X.X."/>
        </authorList>
    </citation>
    <scope>NUCLEOTIDE SEQUENCE [LARGE SCALE GENOMIC DNA]</scope>
    <source>
        <strain evidence="3 4">BSs20135</strain>
    </source>
</reference>
<evidence type="ECO:0000259" key="2">
    <source>
        <dbReference type="Pfam" id="PF16169"/>
    </source>
</evidence>
<keyword evidence="4" id="KW-1185">Reference proteome</keyword>
<sequence length="339" mass="37758">MSEIVNHLIHQQSSHCETGVVANMLSSKGFAMSEPMAFGLASALTFAYLPFVKIGGLPLIAYRMPPKTIIKTVAKKLNIELITRKFSNPQKGMQALDQALEEGHIVGLQTSVYWLPYFPEDMRFHFNAHNLTVYGKNAQGDYLISDPVFEEVVTCSPESLQRARFAKGALAPKGLMYILGKVPEKIDLAPQIYKSLKKTAKMMNGLPVPGVPFFGVKGIRYLAKKISELENKPSKYARLYLGHIVRMQEEIGTGGAGFRFIFASFLDEASKLTGDSELFELSQFTTEIGDQWRAFAVQAVLFCKDRKSISLQDISAVLIKCAEMEKQLQSRLLSLSAFK</sequence>
<dbReference type="InterPro" id="IPR026935">
    <property type="entry name" value="BtrH_N"/>
</dbReference>
<dbReference type="AlphaFoldDB" id="K6X8Y0"/>
<comment type="caution">
    <text evidence="3">The sequence shown here is derived from an EMBL/GenBank/DDBJ whole genome shotgun (WGS) entry which is preliminary data.</text>
</comment>
<evidence type="ECO:0000313" key="3">
    <source>
        <dbReference type="EMBL" id="GAC17089.1"/>
    </source>
</evidence>
<dbReference type="STRING" id="493475.GARC_0107"/>
<dbReference type="Proteomes" id="UP000006327">
    <property type="component" value="Unassembled WGS sequence"/>
</dbReference>
<gene>
    <name evidence="3" type="ORF">GARC_0107</name>
</gene>
<proteinExistence type="predicted"/>
<organism evidence="3 4">
    <name type="scientific">Paraglaciecola arctica BSs20135</name>
    <dbReference type="NCBI Taxonomy" id="493475"/>
    <lineage>
        <taxon>Bacteria</taxon>
        <taxon>Pseudomonadati</taxon>
        <taxon>Pseudomonadota</taxon>
        <taxon>Gammaproteobacteria</taxon>
        <taxon>Alteromonadales</taxon>
        <taxon>Alteromonadaceae</taxon>
        <taxon>Paraglaciecola</taxon>
    </lineage>
</organism>
<dbReference type="InterPro" id="IPR032369">
    <property type="entry name" value="DUF4872"/>
</dbReference>
<evidence type="ECO:0000259" key="1">
    <source>
        <dbReference type="Pfam" id="PF14399"/>
    </source>
</evidence>
<accession>K6X8Y0</accession>
<name>K6X8Y0_9ALTE</name>
<dbReference type="EMBL" id="BAEO01000002">
    <property type="protein sequence ID" value="GAC17089.1"/>
    <property type="molecule type" value="Genomic_DNA"/>
</dbReference>
<dbReference type="eggNOG" id="COG4990">
    <property type="taxonomic scope" value="Bacteria"/>
</dbReference>
<dbReference type="Pfam" id="PF14399">
    <property type="entry name" value="BtrH_N"/>
    <property type="match status" value="1"/>
</dbReference>
<evidence type="ECO:0000313" key="4">
    <source>
        <dbReference type="Proteomes" id="UP000006327"/>
    </source>
</evidence>
<evidence type="ECO:0008006" key="5">
    <source>
        <dbReference type="Google" id="ProtNLM"/>
    </source>
</evidence>
<dbReference type="RefSeq" id="WP_007615559.1">
    <property type="nucleotide sequence ID" value="NZ_BAEO01000002.1"/>
</dbReference>
<feature type="domain" description="DUF4872" evidence="2">
    <location>
        <begin position="158"/>
        <end position="332"/>
    </location>
</feature>
<dbReference type="Pfam" id="PF16169">
    <property type="entry name" value="DUF4872"/>
    <property type="match status" value="1"/>
</dbReference>
<protein>
    <recommendedName>
        <fullName evidence="5">Peptidase</fullName>
    </recommendedName>
</protein>